<organism evidence="1 2">
    <name type="scientific">Rhodocollybia butyracea</name>
    <dbReference type="NCBI Taxonomy" id="206335"/>
    <lineage>
        <taxon>Eukaryota</taxon>
        <taxon>Fungi</taxon>
        <taxon>Dikarya</taxon>
        <taxon>Basidiomycota</taxon>
        <taxon>Agaricomycotina</taxon>
        <taxon>Agaricomycetes</taxon>
        <taxon>Agaricomycetidae</taxon>
        <taxon>Agaricales</taxon>
        <taxon>Marasmiineae</taxon>
        <taxon>Omphalotaceae</taxon>
        <taxon>Rhodocollybia</taxon>
    </lineage>
</organism>
<keyword evidence="2" id="KW-1185">Reference proteome</keyword>
<name>A0A9P5U3S1_9AGAR</name>
<reference evidence="1" key="1">
    <citation type="submission" date="2020-11" db="EMBL/GenBank/DDBJ databases">
        <authorList>
            <consortium name="DOE Joint Genome Institute"/>
            <person name="Ahrendt S."/>
            <person name="Riley R."/>
            <person name="Andreopoulos W."/>
            <person name="Labutti K."/>
            <person name="Pangilinan J."/>
            <person name="Ruiz-Duenas F.J."/>
            <person name="Barrasa J.M."/>
            <person name="Sanchez-Garcia M."/>
            <person name="Camarero S."/>
            <person name="Miyauchi S."/>
            <person name="Serrano A."/>
            <person name="Linde D."/>
            <person name="Babiker R."/>
            <person name="Drula E."/>
            <person name="Ayuso-Fernandez I."/>
            <person name="Pacheco R."/>
            <person name="Padilla G."/>
            <person name="Ferreira P."/>
            <person name="Barriuso J."/>
            <person name="Kellner H."/>
            <person name="Castanera R."/>
            <person name="Alfaro M."/>
            <person name="Ramirez L."/>
            <person name="Pisabarro A.G."/>
            <person name="Kuo A."/>
            <person name="Tritt A."/>
            <person name="Lipzen A."/>
            <person name="He G."/>
            <person name="Yan M."/>
            <person name="Ng V."/>
            <person name="Cullen D."/>
            <person name="Martin F."/>
            <person name="Rosso M.-N."/>
            <person name="Henrissat B."/>
            <person name="Hibbett D."/>
            <person name="Martinez A.T."/>
            <person name="Grigoriev I.V."/>
        </authorList>
    </citation>
    <scope>NUCLEOTIDE SEQUENCE</scope>
    <source>
        <strain evidence="1">AH 40177</strain>
    </source>
</reference>
<accession>A0A9P5U3S1</accession>
<dbReference type="AlphaFoldDB" id="A0A9P5U3S1"/>
<gene>
    <name evidence="1" type="ORF">BDP27DRAFT_115970</name>
</gene>
<evidence type="ECO:0000313" key="1">
    <source>
        <dbReference type="EMBL" id="KAF9064892.1"/>
    </source>
</evidence>
<sequence>METVSGQRRFPDWEKEGDLEPKNAIVSSNLSSRLVVTVTIARHRPQGSELPAQSCSSHHVASRRTTSLTLNKVKKHDHAVLYTSGNIASSSQRSRVSIGSTLEQCTLTNLPYPPGPACSIFPIMPITLNPCKFSVWYHYAGTWSERDACRDFGMSTRRMLGGNNGEQRRGILEENEGKTREKRPLSTALGAAVDCLGA</sequence>
<dbReference type="EMBL" id="JADNRY010000113">
    <property type="protein sequence ID" value="KAF9064892.1"/>
    <property type="molecule type" value="Genomic_DNA"/>
</dbReference>
<dbReference type="Proteomes" id="UP000772434">
    <property type="component" value="Unassembled WGS sequence"/>
</dbReference>
<evidence type="ECO:0000313" key="2">
    <source>
        <dbReference type="Proteomes" id="UP000772434"/>
    </source>
</evidence>
<comment type="caution">
    <text evidence="1">The sequence shown here is derived from an EMBL/GenBank/DDBJ whole genome shotgun (WGS) entry which is preliminary data.</text>
</comment>
<proteinExistence type="predicted"/>
<protein>
    <submittedName>
        <fullName evidence="1">Uncharacterized protein</fullName>
    </submittedName>
</protein>